<name>A0ABN9VI37_9DINO</name>
<keyword evidence="2" id="KW-1185">Reference proteome</keyword>
<organism evidence="1 2">
    <name type="scientific">Prorocentrum cordatum</name>
    <dbReference type="NCBI Taxonomy" id="2364126"/>
    <lineage>
        <taxon>Eukaryota</taxon>
        <taxon>Sar</taxon>
        <taxon>Alveolata</taxon>
        <taxon>Dinophyceae</taxon>
        <taxon>Prorocentrales</taxon>
        <taxon>Prorocentraceae</taxon>
        <taxon>Prorocentrum</taxon>
    </lineage>
</organism>
<gene>
    <name evidence="1" type="ORF">PCOR1329_LOCUS57935</name>
</gene>
<comment type="caution">
    <text evidence="1">The sequence shown here is derived from an EMBL/GenBank/DDBJ whole genome shotgun (WGS) entry which is preliminary data.</text>
</comment>
<sequence length="121" mass="13893">MFASFAATRLDKEWNRGAQMTPGEDFVFVKDVGKYCALQSGRANPKTWSLALECRNFQDGLGRDILFQERLFVMSRPRVFRKYSRILGLSGSIGSQPERDFLRDTYSSSLVPRFLVRMLQG</sequence>
<evidence type="ECO:0000313" key="1">
    <source>
        <dbReference type="EMBL" id="CAK0872487.1"/>
    </source>
</evidence>
<accession>A0ABN9VI37</accession>
<dbReference type="Proteomes" id="UP001189429">
    <property type="component" value="Unassembled WGS sequence"/>
</dbReference>
<reference evidence="1" key="1">
    <citation type="submission" date="2023-10" db="EMBL/GenBank/DDBJ databases">
        <authorList>
            <person name="Chen Y."/>
            <person name="Shah S."/>
            <person name="Dougan E. K."/>
            <person name="Thang M."/>
            <person name="Chan C."/>
        </authorList>
    </citation>
    <scope>NUCLEOTIDE SEQUENCE [LARGE SCALE GENOMIC DNA]</scope>
</reference>
<proteinExistence type="predicted"/>
<evidence type="ECO:0000313" key="2">
    <source>
        <dbReference type="Proteomes" id="UP001189429"/>
    </source>
</evidence>
<dbReference type="EMBL" id="CAUYUJ010017171">
    <property type="protein sequence ID" value="CAK0872487.1"/>
    <property type="molecule type" value="Genomic_DNA"/>
</dbReference>
<protein>
    <submittedName>
        <fullName evidence="1">Uncharacterized protein</fullName>
    </submittedName>
</protein>